<dbReference type="InterPro" id="IPR012340">
    <property type="entry name" value="NA-bd_OB-fold"/>
</dbReference>
<dbReference type="SUPFAM" id="SSF50331">
    <property type="entry name" value="MOP-like"/>
    <property type="match status" value="1"/>
</dbReference>
<accession>A0A523W3J6</accession>
<dbReference type="Gene3D" id="2.40.50.100">
    <property type="match status" value="1"/>
</dbReference>
<dbReference type="GO" id="GO:0055052">
    <property type="term" value="C:ATP-binding cassette (ABC) transporter complex, substrate-binding subunit-containing"/>
    <property type="evidence" value="ECO:0007669"/>
    <property type="project" value="TreeGrafter"/>
</dbReference>
<dbReference type="Proteomes" id="UP000319130">
    <property type="component" value="Unassembled WGS sequence"/>
</dbReference>
<comment type="caution">
    <text evidence="8">The sequence shown here is derived from an EMBL/GenBank/DDBJ whole genome shotgun (WGS) entry which is preliminary data.</text>
</comment>
<keyword evidence="4 8" id="KW-0067">ATP-binding</keyword>
<dbReference type="PANTHER" id="PTHR43875:SF15">
    <property type="entry name" value="TREHALOSE IMPORT ATP-BINDING PROTEIN SUGC"/>
    <property type="match status" value="1"/>
</dbReference>
<keyword evidence="2" id="KW-1003">Cell membrane</keyword>
<name>A0A523W3J6_UNCAE</name>
<evidence type="ECO:0000256" key="6">
    <source>
        <dbReference type="ARBA" id="ARBA00023136"/>
    </source>
</evidence>
<dbReference type="PROSITE" id="PS50893">
    <property type="entry name" value="ABC_TRANSPORTER_2"/>
    <property type="match status" value="1"/>
</dbReference>
<evidence type="ECO:0000313" key="8">
    <source>
        <dbReference type="EMBL" id="TET61593.1"/>
    </source>
</evidence>
<dbReference type="PROSITE" id="PS00211">
    <property type="entry name" value="ABC_TRANSPORTER_1"/>
    <property type="match status" value="1"/>
</dbReference>
<dbReference type="FunFam" id="3.40.50.300:FF:000042">
    <property type="entry name" value="Maltose/maltodextrin ABC transporter, ATP-binding protein"/>
    <property type="match status" value="1"/>
</dbReference>
<dbReference type="InterPro" id="IPR027417">
    <property type="entry name" value="P-loop_NTPase"/>
</dbReference>
<reference evidence="8 9" key="1">
    <citation type="submission" date="2019-03" db="EMBL/GenBank/DDBJ databases">
        <title>Metabolic potential of uncultured bacteria and archaea associated with petroleum seepage in deep-sea sediments.</title>
        <authorList>
            <person name="Dong X."/>
            <person name="Hubert C."/>
        </authorList>
    </citation>
    <scope>NUCLEOTIDE SEQUENCE [LARGE SCALE GENOMIC DNA]</scope>
    <source>
        <strain evidence="8">E29_bin52</strain>
    </source>
</reference>
<evidence type="ECO:0000256" key="5">
    <source>
        <dbReference type="ARBA" id="ARBA00022967"/>
    </source>
</evidence>
<evidence type="ECO:0000256" key="4">
    <source>
        <dbReference type="ARBA" id="ARBA00022840"/>
    </source>
</evidence>
<dbReference type="SMART" id="SM00382">
    <property type="entry name" value="AAA"/>
    <property type="match status" value="1"/>
</dbReference>
<evidence type="ECO:0000259" key="7">
    <source>
        <dbReference type="PROSITE" id="PS50893"/>
    </source>
</evidence>
<dbReference type="AlphaFoldDB" id="A0A523W3J6"/>
<keyword evidence="6" id="KW-0472">Membrane</keyword>
<dbReference type="Gene3D" id="2.40.50.140">
    <property type="entry name" value="Nucleic acid-binding proteins"/>
    <property type="match status" value="1"/>
</dbReference>
<evidence type="ECO:0000256" key="3">
    <source>
        <dbReference type="ARBA" id="ARBA00022741"/>
    </source>
</evidence>
<dbReference type="InterPro" id="IPR008995">
    <property type="entry name" value="Mo/tungstate-bd_C_term_dom"/>
</dbReference>
<evidence type="ECO:0000256" key="2">
    <source>
        <dbReference type="ARBA" id="ARBA00022475"/>
    </source>
</evidence>
<dbReference type="GO" id="GO:0140359">
    <property type="term" value="F:ABC-type transporter activity"/>
    <property type="evidence" value="ECO:0007669"/>
    <property type="project" value="UniProtKB-ARBA"/>
</dbReference>
<sequence>MAEVKLENVTKMYGRKLAVNNVSFNCKEGEFFTIIGPAGAGKTTTLKMIAGIEKITSGTIYFNERPVNEIPPQERDVAMAFELYNLYPHFSVYDNIAFPLRAPARGEKLSKKEERQRVEEVADFLGVTELLGRKPVELSGGEKQRVSLGRAMIRKPQVYLLDEPIAHLDARLKFSTQTALKRLASQLGITIIYVTHDYREALALSDRVAVLRKGVIEQIGTPEEVYSSPATDFVGRFIGEPPINLIDGEVVTKDKKTIFNAGDDFTIQIRDELVGEMEKVVKQEDDKRKVRLGIRCARIKVAKEKISDNSFQLPVYAVIHEARSTLVTFELKDTFLQAKIEATVDYGMSEKVWLDFDQDYLLFFEKTFEIGKE</sequence>
<evidence type="ECO:0000256" key="1">
    <source>
        <dbReference type="ARBA" id="ARBA00022448"/>
    </source>
</evidence>
<dbReference type="InterPro" id="IPR003593">
    <property type="entry name" value="AAA+_ATPase"/>
</dbReference>
<dbReference type="EMBL" id="SOIZ01000239">
    <property type="protein sequence ID" value="TET61593.1"/>
    <property type="molecule type" value="Genomic_DNA"/>
</dbReference>
<dbReference type="InterPro" id="IPR017871">
    <property type="entry name" value="ABC_transporter-like_CS"/>
</dbReference>
<proteinExistence type="predicted"/>
<dbReference type="Gene3D" id="3.40.50.300">
    <property type="entry name" value="P-loop containing nucleotide triphosphate hydrolases"/>
    <property type="match status" value="1"/>
</dbReference>
<dbReference type="Pfam" id="PF00005">
    <property type="entry name" value="ABC_tran"/>
    <property type="match status" value="1"/>
</dbReference>
<dbReference type="GO" id="GO:0016887">
    <property type="term" value="F:ATP hydrolysis activity"/>
    <property type="evidence" value="ECO:0007669"/>
    <property type="project" value="InterPro"/>
</dbReference>
<dbReference type="SUPFAM" id="SSF52540">
    <property type="entry name" value="P-loop containing nucleoside triphosphate hydrolases"/>
    <property type="match status" value="1"/>
</dbReference>
<protein>
    <submittedName>
        <fullName evidence="8">ABC transporter ATP-binding protein</fullName>
    </submittedName>
</protein>
<gene>
    <name evidence="8" type="ORF">E3J48_05460</name>
</gene>
<keyword evidence="3" id="KW-0547">Nucleotide-binding</keyword>
<feature type="domain" description="ABC transporter" evidence="7">
    <location>
        <begin position="4"/>
        <end position="238"/>
    </location>
</feature>
<dbReference type="PANTHER" id="PTHR43875">
    <property type="entry name" value="MALTODEXTRIN IMPORT ATP-BINDING PROTEIN MSMX"/>
    <property type="match status" value="1"/>
</dbReference>
<keyword evidence="1" id="KW-0813">Transport</keyword>
<dbReference type="InterPro" id="IPR047641">
    <property type="entry name" value="ABC_transpr_MalK/UgpC-like"/>
</dbReference>
<dbReference type="InterPro" id="IPR003439">
    <property type="entry name" value="ABC_transporter-like_ATP-bd"/>
</dbReference>
<organism evidence="8 9">
    <name type="scientific">Aerophobetes bacterium</name>
    <dbReference type="NCBI Taxonomy" id="2030807"/>
    <lineage>
        <taxon>Bacteria</taxon>
        <taxon>Candidatus Aerophobota</taxon>
    </lineage>
</organism>
<keyword evidence="5" id="KW-1278">Translocase</keyword>
<evidence type="ECO:0000313" key="9">
    <source>
        <dbReference type="Proteomes" id="UP000319130"/>
    </source>
</evidence>
<dbReference type="GO" id="GO:0005524">
    <property type="term" value="F:ATP binding"/>
    <property type="evidence" value="ECO:0007669"/>
    <property type="project" value="UniProtKB-KW"/>
</dbReference>